<dbReference type="Proteomes" id="UP000020773">
    <property type="component" value="Unassembled WGS sequence"/>
</dbReference>
<comment type="caution">
    <text evidence="1">The sequence shown here is derived from an EMBL/GenBank/DDBJ whole genome shotgun (WGS) entry which is preliminary data.</text>
</comment>
<protein>
    <submittedName>
        <fullName evidence="1">Uncharacterized protein</fullName>
    </submittedName>
</protein>
<name>A0A015U4Z4_BACFG</name>
<reference evidence="1 2" key="1">
    <citation type="submission" date="2014-02" db="EMBL/GenBank/DDBJ databases">
        <authorList>
            <person name="Sears C."/>
            <person name="Carroll K."/>
            <person name="Sack B.R."/>
            <person name="Qadri F."/>
            <person name="Myers L.L."/>
            <person name="Chung G.-T."/>
            <person name="Escheverria P."/>
            <person name="Fraser C.M."/>
            <person name="Sadzewicz L."/>
            <person name="Shefchek K.A."/>
            <person name="Tallon L."/>
            <person name="Das S.P."/>
            <person name="Daugherty S."/>
            <person name="Mongodin E.F."/>
        </authorList>
    </citation>
    <scope>NUCLEOTIDE SEQUENCE [LARGE SCALE GENOMIC DNA]</scope>
    <source>
        <strain evidence="2">3998T(B)3</strain>
    </source>
</reference>
<dbReference type="AlphaFoldDB" id="A0A015U4Z4"/>
<proteinExistence type="predicted"/>
<organism evidence="1 2">
    <name type="scientific">Bacteroides fragilis str. 3998T(B)3</name>
    <dbReference type="NCBI Taxonomy" id="1339316"/>
    <lineage>
        <taxon>Bacteria</taxon>
        <taxon>Pseudomonadati</taxon>
        <taxon>Bacteroidota</taxon>
        <taxon>Bacteroidia</taxon>
        <taxon>Bacteroidales</taxon>
        <taxon>Bacteroidaceae</taxon>
        <taxon>Bacteroides</taxon>
    </lineage>
</organism>
<evidence type="ECO:0000313" key="2">
    <source>
        <dbReference type="Proteomes" id="UP000020773"/>
    </source>
</evidence>
<sequence length="43" mass="5041">MVGFMPEQFEGKFKKLFPRVCGKDFISPIKDVVKTMLYLPYLV</sequence>
<evidence type="ECO:0000313" key="1">
    <source>
        <dbReference type="EMBL" id="EXY91879.1"/>
    </source>
</evidence>
<accession>A0A015U4Z4</accession>
<gene>
    <name evidence="1" type="ORF">M125_1365</name>
</gene>
<dbReference type="EMBL" id="JGDB01000027">
    <property type="protein sequence ID" value="EXY91879.1"/>
    <property type="molecule type" value="Genomic_DNA"/>
</dbReference>